<dbReference type="PANTHER" id="PTHR30011">
    <property type="entry name" value="ALKANESULFONATE MONOOXYGENASE-RELATED"/>
    <property type="match status" value="1"/>
</dbReference>
<dbReference type="GO" id="GO:0016705">
    <property type="term" value="F:oxidoreductase activity, acting on paired donors, with incorporation or reduction of molecular oxygen"/>
    <property type="evidence" value="ECO:0007669"/>
    <property type="project" value="InterPro"/>
</dbReference>
<feature type="domain" description="Luciferase-like" evidence="5">
    <location>
        <begin position="30"/>
        <end position="260"/>
    </location>
</feature>
<evidence type="ECO:0000256" key="3">
    <source>
        <dbReference type="ARBA" id="ARBA00023002"/>
    </source>
</evidence>
<accession>A0A5C5BFW8</accession>
<dbReference type="Pfam" id="PF00296">
    <property type="entry name" value="Bac_luciferase"/>
    <property type="match status" value="1"/>
</dbReference>
<keyword evidence="2" id="KW-0288">FMN</keyword>
<keyword evidence="7" id="KW-1185">Reference proteome</keyword>
<keyword evidence="1" id="KW-0285">Flavoprotein</keyword>
<organism evidence="6 7">
    <name type="scientific">Miniimonas arenae</name>
    <dbReference type="NCBI Taxonomy" id="676201"/>
    <lineage>
        <taxon>Bacteria</taxon>
        <taxon>Bacillati</taxon>
        <taxon>Actinomycetota</taxon>
        <taxon>Actinomycetes</taxon>
        <taxon>Micrococcales</taxon>
        <taxon>Beutenbergiaceae</taxon>
        <taxon>Miniimonas</taxon>
    </lineage>
</organism>
<dbReference type="Gene3D" id="3.20.20.30">
    <property type="entry name" value="Luciferase-like domain"/>
    <property type="match status" value="1"/>
</dbReference>
<reference evidence="6 7" key="1">
    <citation type="submission" date="2019-06" db="EMBL/GenBank/DDBJ databases">
        <title>Draft genome sequence of Miniimonas arenae KCTC 19750T isolated from sea sand.</title>
        <authorList>
            <person name="Park S.-J."/>
        </authorList>
    </citation>
    <scope>NUCLEOTIDE SEQUENCE [LARGE SCALE GENOMIC DNA]</scope>
    <source>
        <strain evidence="6 7">KCTC 19750</strain>
    </source>
</reference>
<keyword evidence="4" id="KW-0503">Monooxygenase</keyword>
<dbReference type="EMBL" id="VENP01000009">
    <property type="protein sequence ID" value="TNU76244.1"/>
    <property type="molecule type" value="Genomic_DNA"/>
</dbReference>
<evidence type="ECO:0000313" key="6">
    <source>
        <dbReference type="EMBL" id="TNU76244.1"/>
    </source>
</evidence>
<dbReference type="PANTHER" id="PTHR30011:SF16">
    <property type="entry name" value="C2H2 FINGER DOMAIN TRANSCRIPTION FACTOR (EUROFUNG)-RELATED"/>
    <property type="match status" value="1"/>
</dbReference>
<dbReference type="GO" id="GO:0004497">
    <property type="term" value="F:monooxygenase activity"/>
    <property type="evidence" value="ECO:0007669"/>
    <property type="project" value="UniProtKB-KW"/>
</dbReference>
<keyword evidence="3" id="KW-0560">Oxidoreductase</keyword>
<name>A0A5C5BFW8_9MICO</name>
<evidence type="ECO:0000259" key="5">
    <source>
        <dbReference type="Pfam" id="PF00296"/>
    </source>
</evidence>
<dbReference type="InterPro" id="IPR036661">
    <property type="entry name" value="Luciferase-like_sf"/>
</dbReference>
<evidence type="ECO:0000256" key="4">
    <source>
        <dbReference type="ARBA" id="ARBA00023033"/>
    </source>
</evidence>
<dbReference type="OrthoDB" id="3265338at2"/>
<dbReference type="AlphaFoldDB" id="A0A5C5BFW8"/>
<evidence type="ECO:0000313" key="7">
    <source>
        <dbReference type="Proteomes" id="UP000313849"/>
    </source>
</evidence>
<protein>
    <submittedName>
        <fullName evidence="6">LLM class flavin-dependent oxidoreductase</fullName>
    </submittedName>
</protein>
<evidence type="ECO:0000256" key="2">
    <source>
        <dbReference type="ARBA" id="ARBA00022643"/>
    </source>
</evidence>
<dbReference type="SUPFAM" id="SSF51679">
    <property type="entry name" value="Bacterial luciferase-like"/>
    <property type="match status" value="1"/>
</dbReference>
<dbReference type="InterPro" id="IPR011251">
    <property type="entry name" value="Luciferase-like_dom"/>
</dbReference>
<dbReference type="Proteomes" id="UP000313849">
    <property type="component" value="Unassembled WGS sequence"/>
</dbReference>
<proteinExistence type="predicted"/>
<evidence type="ECO:0000256" key="1">
    <source>
        <dbReference type="ARBA" id="ARBA00022630"/>
    </source>
</evidence>
<gene>
    <name evidence="6" type="ORF">FH969_03925</name>
</gene>
<comment type="caution">
    <text evidence="6">The sequence shown here is derived from an EMBL/GenBank/DDBJ whole genome shotgun (WGS) entry which is preliminary data.</text>
</comment>
<dbReference type="InterPro" id="IPR051260">
    <property type="entry name" value="Diverse_substr_monoxygenases"/>
</dbReference>
<dbReference type="RefSeq" id="WP_139986214.1">
    <property type="nucleotide sequence ID" value="NZ_VENP01000009.1"/>
</dbReference>
<sequence>MAHQPLVVAVELDGFGAHPAAWRASTERPDAVLDPAALRRTVLAAENAGFAFATFDDALTTTDATAHPAEVAARLDAIVRASFAGPLTTRLGLAPRVQPRSVEPFHLAAQLASLDIATLGRAGWVVGDDDQPGLADALDRVVPETPEARRQEVRDVVTTVRRLWDSWEDDAVIKDVTTGRYIDADRVHNVEVTTATFSVHGASITPRPPQGHPVVIAPEDVLDPSLADVTLVAGPDAEEVAFRAERARRQGATRVLAEIAVVLDDDTAPGAGGQGNRGSAAQRLAALDAHVPWQPDALRFVGSSFGLVALLEQLAPAVDGVRLHPAVLTSDLRVLTRQVLPRLHATRLARAPRLGQSLRDVLGLDRPENVFSRKDVA</sequence>